<dbReference type="AlphaFoldDB" id="A0A6J4ST93"/>
<dbReference type="InterPro" id="IPR001910">
    <property type="entry name" value="Inosine/uridine_hydrolase_dom"/>
</dbReference>
<dbReference type="EMBL" id="CADCVN010000834">
    <property type="protein sequence ID" value="CAA9504621.1"/>
    <property type="molecule type" value="Genomic_DNA"/>
</dbReference>
<feature type="domain" description="Inosine/uridine-preferring nucleoside hydrolase" evidence="2">
    <location>
        <begin position="27"/>
        <end position="252"/>
    </location>
</feature>
<accession>A0A6J4ST93</accession>
<dbReference type="EC" id="3.2.2.1" evidence="3"/>
<dbReference type="GO" id="GO:0008477">
    <property type="term" value="F:purine nucleosidase activity"/>
    <property type="evidence" value="ECO:0007669"/>
    <property type="project" value="UniProtKB-EC"/>
</dbReference>
<evidence type="ECO:0000313" key="3">
    <source>
        <dbReference type="EMBL" id="CAA9504621.1"/>
    </source>
</evidence>
<name>A0A6J4ST93_9BACT</name>
<keyword evidence="3" id="KW-0378">Hydrolase</keyword>
<gene>
    <name evidence="3" type="ORF">AVDCRST_MAG96-2157</name>
</gene>
<evidence type="ECO:0000256" key="1">
    <source>
        <dbReference type="SAM" id="SignalP"/>
    </source>
</evidence>
<reference evidence="3" key="1">
    <citation type="submission" date="2020-02" db="EMBL/GenBank/DDBJ databases">
        <authorList>
            <person name="Meier V. D."/>
        </authorList>
    </citation>
    <scope>NUCLEOTIDE SEQUENCE</scope>
    <source>
        <strain evidence="3">AVDCRST_MAG96</strain>
    </source>
</reference>
<dbReference type="InterPro" id="IPR036452">
    <property type="entry name" value="Ribo_hydro-like"/>
</dbReference>
<keyword evidence="3" id="KW-0326">Glycosidase</keyword>
<feature type="signal peptide" evidence="1">
    <location>
        <begin position="1"/>
        <end position="19"/>
    </location>
</feature>
<protein>
    <submittedName>
        <fullName evidence="3">Inosine-uridine preferring nucleoside hydrolase</fullName>
        <ecNumber evidence="3">3.2.2.1</ecNumber>
    </submittedName>
</protein>
<dbReference type="SUPFAM" id="SSF53590">
    <property type="entry name" value="Nucleoside hydrolase"/>
    <property type="match status" value="1"/>
</dbReference>
<dbReference type="Gene3D" id="3.90.245.10">
    <property type="entry name" value="Ribonucleoside hydrolase-like"/>
    <property type="match status" value="1"/>
</dbReference>
<feature type="non-terminal residue" evidence="3">
    <location>
        <position position="269"/>
    </location>
</feature>
<organism evidence="3">
    <name type="scientific">uncultured Segetibacter sp</name>
    <dbReference type="NCBI Taxonomy" id="481133"/>
    <lineage>
        <taxon>Bacteria</taxon>
        <taxon>Pseudomonadati</taxon>
        <taxon>Bacteroidota</taxon>
        <taxon>Chitinophagia</taxon>
        <taxon>Chitinophagales</taxon>
        <taxon>Chitinophagaceae</taxon>
        <taxon>Segetibacter</taxon>
        <taxon>environmental samples</taxon>
    </lineage>
</organism>
<sequence length="269" mass="29818">MIKYLFLSFFVFSSVIMQAQTKKPLPVIFDTDMGPDYDDVGAIALLHALSDMGKAQILATMASTKYEGVAAVLNIFNTYFKESSIPIGVPKGNALTLKDSQHWTDMLIKKYPHTIKTNDEVPDAVELYRKILAKQPDNSVTIITVGFLTNISNLLQSKSDNYSTLSGKELVKRKVKNLVSMAGKFPAGKEFNIEKDAAAAKYVYENWEKPVLFSGFEIGEKIKTGLPLVKNKAIKNSPVKDVFAHCLPMAKEDNLGRMSWDETAVLVGI</sequence>
<dbReference type="PANTHER" id="PTHR43264">
    <property type="match status" value="1"/>
</dbReference>
<feature type="chain" id="PRO_5026843988" evidence="1">
    <location>
        <begin position="20"/>
        <end position="269"/>
    </location>
</feature>
<evidence type="ECO:0000259" key="2">
    <source>
        <dbReference type="Pfam" id="PF01156"/>
    </source>
</evidence>
<dbReference type="PANTHER" id="PTHR43264:SF1">
    <property type="entry name" value="INOSINE_URIDINE-PREFERRING NUCLEOSIDE HYDROLASE DOMAIN-CONTAINING PROTEIN"/>
    <property type="match status" value="1"/>
</dbReference>
<keyword evidence="1" id="KW-0732">Signal</keyword>
<dbReference type="Pfam" id="PF01156">
    <property type="entry name" value="IU_nuc_hydro"/>
    <property type="match status" value="1"/>
</dbReference>
<proteinExistence type="predicted"/>